<feature type="transmembrane region" description="Helical" evidence="1">
    <location>
        <begin position="101"/>
        <end position="122"/>
    </location>
</feature>
<keyword evidence="1" id="KW-0472">Membrane</keyword>
<evidence type="ECO:0000313" key="3">
    <source>
        <dbReference type="Proteomes" id="UP001501759"/>
    </source>
</evidence>
<sequence length="190" mass="20229">MTAHTGERKRRPARTAAGFLVALLPVAVTVAVYAYGRTHTPDYTRGLFGQHGAGVIDLKARLGSALMALAVVQLLLGLWMYRRLPGAGAAPRRVQPTHRIIGLLAFLLSLPIAYQCITAYGVEFSSSRVAVHSIAGCVLYGVFVAKVLVVRSRRLPGWALPAAGGALVTAIALLWYTAALWFFAGSAPGF</sequence>
<keyword evidence="1" id="KW-1133">Transmembrane helix</keyword>
<dbReference type="Gene3D" id="1.20.120.1770">
    <property type="match status" value="1"/>
</dbReference>
<keyword evidence="1" id="KW-0812">Transmembrane</keyword>
<dbReference type="Pfam" id="PF20139">
    <property type="entry name" value="DUF6529"/>
    <property type="match status" value="1"/>
</dbReference>
<evidence type="ECO:0000313" key="2">
    <source>
        <dbReference type="EMBL" id="GAA4998639.1"/>
    </source>
</evidence>
<dbReference type="RefSeq" id="WP_345641836.1">
    <property type="nucleotide sequence ID" value="NZ_BAABKB010000002.1"/>
</dbReference>
<protein>
    <submittedName>
        <fullName evidence="2">DUF6529 family protein</fullName>
    </submittedName>
</protein>
<dbReference type="Proteomes" id="UP001501759">
    <property type="component" value="Unassembled WGS sequence"/>
</dbReference>
<feature type="transmembrane region" description="Helical" evidence="1">
    <location>
        <begin position="16"/>
        <end position="36"/>
    </location>
</feature>
<feature type="transmembrane region" description="Helical" evidence="1">
    <location>
        <begin position="128"/>
        <end position="150"/>
    </location>
</feature>
<dbReference type="InterPro" id="IPR045382">
    <property type="entry name" value="DUF6529"/>
</dbReference>
<feature type="transmembrane region" description="Helical" evidence="1">
    <location>
        <begin position="62"/>
        <end position="81"/>
    </location>
</feature>
<organism evidence="2 3">
    <name type="scientific">Streptomyces siamensis</name>
    <dbReference type="NCBI Taxonomy" id="1274986"/>
    <lineage>
        <taxon>Bacteria</taxon>
        <taxon>Bacillati</taxon>
        <taxon>Actinomycetota</taxon>
        <taxon>Actinomycetes</taxon>
        <taxon>Kitasatosporales</taxon>
        <taxon>Streptomycetaceae</taxon>
        <taxon>Streptomyces</taxon>
    </lineage>
</organism>
<evidence type="ECO:0000256" key="1">
    <source>
        <dbReference type="SAM" id="Phobius"/>
    </source>
</evidence>
<accession>A0ABP9IKM4</accession>
<reference evidence="3" key="1">
    <citation type="journal article" date="2019" name="Int. J. Syst. Evol. Microbiol.">
        <title>The Global Catalogue of Microorganisms (GCM) 10K type strain sequencing project: providing services to taxonomists for standard genome sequencing and annotation.</title>
        <authorList>
            <consortium name="The Broad Institute Genomics Platform"/>
            <consortium name="The Broad Institute Genome Sequencing Center for Infectious Disease"/>
            <person name="Wu L."/>
            <person name="Ma J."/>
        </authorList>
    </citation>
    <scope>NUCLEOTIDE SEQUENCE [LARGE SCALE GENOMIC DNA]</scope>
    <source>
        <strain evidence="3">JCM 18409</strain>
    </source>
</reference>
<name>A0ABP9IKM4_9ACTN</name>
<feature type="transmembrane region" description="Helical" evidence="1">
    <location>
        <begin position="162"/>
        <end position="184"/>
    </location>
</feature>
<comment type="caution">
    <text evidence="2">The sequence shown here is derived from an EMBL/GenBank/DDBJ whole genome shotgun (WGS) entry which is preliminary data.</text>
</comment>
<dbReference type="EMBL" id="BAABKB010000002">
    <property type="protein sequence ID" value="GAA4998639.1"/>
    <property type="molecule type" value="Genomic_DNA"/>
</dbReference>
<gene>
    <name evidence="2" type="ORF">GCM10023335_10410</name>
</gene>
<keyword evidence="3" id="KW-1185">Reference proteome</keyword>
<proteinExistence type="predicted"/>